<dbReference type="CDD" id="cd00063">
    <property type="entry name" value="FN3"/>
    <property type="match status" value="2"/>
</dbReference>
<name>A0AAV0X1I3_9HEMI</name>
<dbReference type="EMBL" id="CARXXK010000003">
    <property type="protein sequence ID" value="CAI6361587.1"/>
    <property type="molecule type" value="Genomic_DNA"/>
</dbReference>
<dbReference type="Proteomes" id="UP001160148">
    <property type="component" value="Unassembled WGS sequence"/>
</dbReference>
<gene>
    <name evidence="5" type="ORF">MEUPH1_LOCUS16752</name>
</gene>
<dbReference type="PROSITE" id="PS00022">
    <property type="entry name" value="EGF_1"/>
    <property type="match status" value="1"/>
</dbReference>
<dbReference type="AlphaFoldDB" id="A0AAV0X1I3"/>
<dbReference type="PROSITE" id="PS50026">
    <property type="entry name" value="EGF_3"/>
    <property type="match status" value="1"/>
</dbReference>
<dbReference type="Pfam" id="PF00041">
    <property type="entry name" value="fn3"/>
    <property type="match status" value="1"/>
</dbReference>
<evidence type="ECO:0000256" key="2">
    <source>
        <dbReference type="SAM" id="Phobius"/>
    </source>
</evidence>
<keyword evidence="2" id="KW-0472">Membrane</keyword>
<evidence type="ECO:0000256" key="1">
    <source>
        <dbReference type="PROSITE-ProRule" id="PRU00076"/>
    </source>
</evidence>
<evidence type="ECO:0000259" key="4">
    <source>
        <dbReference type="PROSITE" id="PS50853"/>
    </source>
</evidence>
<dbReference type="SUPFAM" id="SSF49265">
    <property type="entry name" value="Fibronectin type III"/>
    <property type="match status" value="3"/>
</dbReference>
<keyword evidence="1" id="KW-1015">Disulfide bond</keyword>
<dbReference type="Gene3D" id="2.60.40.10">
    <property type="entry name" value="Immunoglobulins"/>
    <property type="match status" value="4"/>
</dbReference>
<keyword evidence="1" id="KW-0245">EGF-like domain</keyword>
<comment type="caution">
    <text evidence="1">Lacks conserved residue(s) required for the propagation of feature annotation.</text>
</comment>
<dbReference type="InterPro" id="IPR003961">
    <property type="entry name" value="FN3_dom"/>
</dbReference>
<dbReference type="GO" id="GO:0016020">
    <property type="term" value="C:membrane"/>
    <property type="evidence" value="ECO:0007669"/>
    <property type="project" value="UniProtKB-SubCell"/>
</dbReference>
<proteinExistence type="predicted"/>
<comment type="caution">
    <text evidence="5">The sequence shown here is derived from an EMBL/GenBank/DDBJ whole genome shotgun (WGS) entry which is preliminary data.</text>
</comment>
<organism evidence="5 6">
    <name type="scientific">Macrosiphum euphorbiae</name>
    <name type="common">potato aphid</name>
    <dbReference type="NCBI Taxonomy" id="13131"/>
    <lineage>
        <taxon>Eukaryota</taxon>
        <taxon>Metazoa</taxon>
        <taxon>Ecdysozoa</taxon>
        <taxon>Arthropoda</taxon>
        <taxon>Hexapoda</taxon>
        <taxon>Insecta</taxon>
        <taxon>Pterygota</taxon>
        <taxon>Neoptera</taxon>
        <taxon>Paraneoptera</taxon>
        <taxon>Hemiptera</taxon>
        <taxon>Sternorrhyncha</taxon>
        <taxon>Aphidomorpha</taxon>
        <taxon>Aphidoidea</taxon>
        <taxon>Aphididae</taxon>
        <taxon>Macrosiphini</taxon>
        <taxon>Macrosiphum</taxon>
    </lineage>
</organism>
<dbReference type="InterPro" id="IPR000742">
    <property type="entry name" value="EGF"/>
</dbReference>
<dbReference type="InterPro" id="IPR036116">
    <property type="entry name" value="FN3_sf"/>
</dbReference>
<feature type="transmembrane region" description="Helical" evidence="2">
    <location>
        <begin position="12"/>
        <end position="31"/>
    </location>
</feature>
<feature type="domain" description="Fibronectin type-III" evidence="4">
    <location>
        <begin position="1002"/>
        <end position="1102"/>
    </location>
</feature>
<evidence type="ECO:0000259" key="3">
    <source>
        <dbReference type="PROSITE" id="PS50026"/>
    </source>
</evidence>
<dbReference type="PROSITE" id="PS50853">
    <property type="entry name" value="FN3"/>
    <property type="match status" value="3"/>
</dbReference>
<dbReference type="Gene3D" id="2.170.300.10">
    <property type="entry name" value="Tie2 ligand-binding domain superfamily"/>
    <property type="match status" value="1"/>
</dbReference>
<evidence type="ECO:0000313" key="5">
    <source>
        <dbReference type="EMBL" id="CAI6361587.1"/>
    </source>
</evidence>
<feature type="domain" description="Fibronectin type-III" evidence="4">
    <location>
        <begin position="584"/>
        <end position="685"/>
    </location>
</feature>
<dbReference type="PANTHER" id="PTHR46957">
    <property type="entry name" value="CYTOKINE RECEPTOR"/>
    <property type="match status" value="1"/>
</dbReference>
<feature type="domain" description="Fibronectin type-III" evidence="4">
    <location>
        <begin position="798"/>
        <end position="894"/>
    </location>
</feature>
<keyword evidence="2" id="KW-0812">Transmembrane</keyword>
<evidence type="ECO:0000313" key="6">
    <source>
        <dbReference type="Proteomes" id="UP001160148"/>
    </source>
</evidence>
<feature type="disulfide bond" evidence="1">
    <location>
        <begin position="365"/>
        <end position="374"/>
    </location>
</feature>
<keyword evidence="2" id="KW-1133">Transmembrane helix</keyword>
<reference evidence="5 6" key="1">
    <citation type="submission" date="2023-01" db="EMBL/GenBank/DDBJ databases">
        <authorList>
            <person name="Whitehead M."/>
        </authorList>
    </citation>
    <scope>NUCLEOTIDE SEQUENCE [LARGE SCALE GENOMIC DNA]</scope>
</reference>
<protein>
    <submittedName>
        <fullName evidence="5">Uncharacterized protein</fullName>
    </submittedName>
</protein>
<accession>A0AAV0X1I3</accession>
<dbReference type="SMART" id="SM00060">
    <property type="entry name" value="FN3"/>
    <property type="match status" value="4"/>
</dbReference>
<dbReference type="InterPro" id="IPR050713">
    <property type="entry name" value="RTP_Phos/Ushers"/>
</dbReference>
<keyword evidence="6" id="KW-1185">Reference proteome</keyword>
<dbReference type="PANTHER" id="PTHR46957:SF3">
    <property type="entry name" value="CYTOKINE RECEPTOR"/>
    <property type="match status" value="1"/>
</dbReference>
<sequence length="1102" mass="126207">MNRINRNHYGNMFLLPAIYYILLCVQILNAYDEHEPSVTISQHFHKANCLDDYDITTIYRLADPRLTYDNGLLDSSNVTSNSNYSIESIEIHSRTNAIGIPMLIGNQIDNNSLSDAILQFNLAEFYKYGFMPNNSRMEIYLDSNYWKRSTILLTGDKCGFDSVSSTTNYNTEFKLNECIDALEYKYDKHFYPYSARDDIHQTFLKIHWKPAKKQTCLSITYYHSWDSEMEIIMSISSENDTLITSSILEKKDSIMTLKVTNMALIQDQKYKMLLKRKYSSTLNYNDYNSYLGNWFELIRITQCSDEDEEEVRVVSINDIGHWFEGPKPFNILGNDDTTVCNKIQSSTKSCLNGGFMQSTRQTCVCPPGFKGQFCEIGCGSNFYGADCNGACSMHANEICRGLLMCTKYYGCTCPVGLTGPLCNIDCEPGKYGADCKQTCSSNCHNNKCDQYTGICYHGCSQGYLPPYCLQRYPYLINPPKLLSSKYDALEMELNFKLDNVKGGDTNIKLKYYQIFYKPIIEDEFTKSEIKLINETSNATIDILNDLIPDTTYMIGVLIITDDGNFNLESIVYGQYKTSHCIQPEITDYNIKLISGIKSVNITWNEIIPKQLECKITEYVITLTFNQTQNKMSGVKEIKSSFNTSHLIENLYPGYNYSTSLTPKTTKGPLKSSPTYSFTPLMTVNDMSIKDIVAVTTYNKTIKISWKLGNAYRYDATVNEPIKCVLRYKLQRILSCSMDEIKNDWTSTTIYNRTNYEIFDLIPNSQYCIQVTVANNLNTVQRENHVCKLTPASYPITKPVFDLQNPMNVTNSSVFVQWKVDPVNCSKLNGFLSTYYIELKDKGNNTLQVKETKKNYIYINDLKSNNYYELKVFIKTHIGYNPEQYLFTNFTTKSKYLVPVYDIVAYKKSLRHRSVGLRWYYLEDANLNGFIVSINKNGGNPNNVIVIAPTKCSAWPEYYCHSFNNLSPGNSFTFNIKPKLINNPEGGKVSSISFKMIDEQPDSPNNFKVIDIGKTFMTLKWDIPWIFNGALDMYIINVEEMSDMNLYSSMRAIELAIYEEVPSYNYTLKNLNPGSTYSIGIVAVSKALWYSLPSTIHATTLFY</sequence>
<feature type="domain" description="EGF-like" evidence="3">
    <location>
        <begin position="336"/>
        <end position="375"/>
    </location>
</feature>
<dbReference type="InterPro" id="IPR013783">
    <property type="entry name" value="Ig-like_fold"/>
</dbReference>